<dbReference type="InterPro" id="IPR022224">
    <property type="entry name" value="DUF3750"/>
</dbReference>
<reference evidence="2" key="1">
    <citation type="journal article" date="2021" name="Front. Microbiol.">
        <title>Comprehensive Comparative Genomics and Phenotyping of Methylobacterium Species.</title>
        <authorList>
            <person name="Alessa O."/>
            <person name="Ogura Y."/>
            <person name="Fujitani Y."/>
            <person name="Takami H."/>
            <person name="Hayashi T."/>
            <person name="Sahin N."/>
            <person name="Tani A."/>
        </authorList>
    </citation>
    <scope>NUCLEOTIDE SEQUENCE</scope>
    <source>
        <strain evidence="2">DSM 23674</strain>
    </source>
</reference>
<dbReference type="Proteomes" id="UP001055101">
    <property type="component" value="Unassembled WGS sequence"/>
</dbReference>
<keyword evidence="1" id="KW-0812">Transmembrane</keyword>
<protein>
    <submittedName>
        <fullName evidence="2">Uncharacterized protein</fullName>
    </submittedName>
</protein>
<name>A0ABQ4TKN9_9HYPH</name>
<accession>A0ABQ4TKN9</accession>
<proteinExistence type="predicted"/>
<keyword evidence="1" id="KW-0472">Membrane</keyword>
<gene>
    <name evidence="2" type="ORF">EKPJFOCH_1314</name>
</gene>
<keyword evidence="3" id="KW-1185">Reference proteome</keyword>
<evidence type="ECO:0000313" key="2">
    <source>
        <dbReference type="EMBL" id="GJE54829.1"/>
    </source>
</evidence>
<reference evidence="2" key="2">
    <citation type="submission" date="2021-08" db="EMBL/GenBank/DDBJ databases">
        <authorList>
            <person name="Tani A."/>
            <person name="Ola A."/>
            <person name="Ogura Y."/>
            <person name="Katsura K."/>
            <person name="Hayashi T."/>
        </authorList>
    </citation>
    <scope>NUCLEOTIDE SEQUENCE</scope>
    <source>
        <strain evidence="2">DSM 23674</strain>
    </source>
</reference>
<comment type="caution">
    <text evidence="2">The sequence shown here is derived from an EMBL/GenBank/DDBJ whole genome shotgun (WGS) entry which is preliminary data.</text>
</comment>
<sequence>MRLLPAPYETRVFHFALLAFVLVFLAPIAASAAFYYLRNDIADWRTADRSSAGLLPPAAKHPEADVRVFSARTVSWRGINVSHSWIVVKGADDRAYQRFEYTA</sequence>
<evidence type="ECO:0000256" key="1">
    <source>
        <dbReference type="SAM" id="Phobius"/>
    </source>
</evidence>
<dbReference type="Pfam" id="PF12570">
    <property type="entry name" value="DUF3750"/>
    <property type="match status" value="1"/>
</dbReference>
<keyword evidence="1" id="KW-1133">Transmembrane helix</keyword>
<organism evidence="2 3">
    <name type="scientific">Methylobacterium thuringiense</name>
    <dbReference type="NCBI Taxonomy" id="1003091"/>
    <lineage>
        <taxon>Bacteria</taxon>
        <taxon>Pseudomonadati</taxon>
        <taxon>Pseudomonadota</taxon>
        <taxon>Alphaproteobacteria</taxon>
        <taxon>Hyphomicrobiales</taxon>
        <taxon>Methylobacteriaceae</taxon>
        <taxon>Methylobacterium</taxon>
    </lineage>
</organism>
<feature type="transmembrane region" description="Helical" evidence="1">
    <location>
        <begin position="12"/>
        <end position="37"/>
    </location>
</feature>
<dbReference type="EMBL" id="BPRA01000006">
    <property type="protein sequence ID" value="GJE54829.1"/>
    <property type="molecule type" value="Genomic_DNA"/>
</dbReference>
<evidence type="ECO:0000313" key="3">
    <source>
        <dbReference type="Proteomes" id="UP001055101"/>
    </source>
</evidence>